<keyword evidence="8" id="KW-1185">Reference proteome</keyword>
<gene>
    <name evidence="7" type="ORF">SAMN05518684_107119</name>
</gene>
<evidence type="ECO:0000256" key="5">
    <source>
        <dbReference type="NCBIfam" id="TIGR02228"/>
    </source>
</evidence>
<dbReference type="PANTHER" id="PTHR10806">
    <property type="entry name" value="SIGNAL PEPTIDASE COMPLEX CATALYTIC SUBUNIT SEC11"/>
    <property type="match status" value="1"/>
</dbReference>
<dbReference type="GO" id="GO:0006465">
    <property type="term" value="P:signal peptide processing"/>
    <property type="evidence" value="ECO:0007669"/>
    <property type="project" value="UniProtKB-UniRule"/>
</dbReference>
<dbReference type="PANTHER" id="PTHR10806:SF6">
    <property type="entry name" value="SIGNAL PEPTIDASE COMPLEX CATALYTIC SUBUNIT SEC11"/>
    <property type="match status" value="1"/>
</dbReference>
<dbReference type="Proteomes" id="UP000198571">
    <property type="component" value="Unassembled WGS sequence"/>
</dbReference>
<evidence type="ECO:0000313" key="7">
    <source>
        <dbReference type="EMBL" id="SES07043.1"/>
    </source>
</evidence>
<dbReference type="GO" id="GO:0009003">
    <property type="term" value="F:signal peptidase activity"/>
    <property type="evidence" value="ECO:0007669"/>
    <property type="project" value="UniProtKB-EC"/>
</dbReference>
<dbReference type="GO" id="GO:0004252">
    <property type="term" value="F:serine-type endopeptidase activity"/>
    <property type="evidence" value="ECO:0007669"/>
    <property type="project" value="UniProtKB-UniRule"/>
</dbReference>
<dbReference type="SUPFAM" id="SSF51306">
    <property type="entry name" value="LexA/Signal peptidase"/>
    <property type="match status" value="1"/>
</dbReference>
<sequence length="188" mass="20468">MKKTVNSLLTAVLLVIFLAAGFVIYQTNTASDEPPSILGYKTFIVLTGSMRPTLEPGDLVISKTPDQEESIGQGDVITYKNDQGVVATHRVIDVLTHDGQTVFQTQGDANNSPDNYVITMDQIYGSQITHIPKFGYVLNYAGSTAGIITLIVLPLIYLFFSEIVTKNRKKNKAAGKRGEEPSPTDTSL</sequence>
<dbReference type="GO" id="GO:0016020">
    <property type="term" value="C:membrane"/>
    <property type="evidence" value="ECO:0007669"/>
    <property type="project" value="UniProtKB-SubCell"/>
</dbReference>
<keyword evidence="4 6" id="KW-0472">Membrane</keyword>
<dbReference type="AlphaFoldDB" id="A0A1H9UD99"/>
<dbReference type="EC" id="3.4.21.89" evidence="5"/>
<evidence type="ECO:0000256" key="3">
    <source>
        <dbReference type="ARBA" id="ARBA00022989"/>
    </source>
</evidence>
<dbReference type="STRING" id="1601833.SAMN05518684_107119"/>
<name>A0A1H9UD99_9BACI</name>
<accession>A0A1H9UD99</accession>
<evidence type="ECO:0000256" key="1">
    <source>
        <dbReference type="ARBA" id="ARBA00004370"/>
    </source>
</evidence>
<dbReference type="CDD" id="cd06530">
    <property type="entry name" value="S26_SPase_I"/>
    <property type="match status" value="1"/>
</dbReference>
<proteinExistence type="predicted"/>
<evidence type="ECO:0000256" key="2">
    <source>
        <dbReference type="ARBA" id="ARBA00022692"/>
    </source>
</evidence>
<dbReference type="InterPro" id="IPR001733">
    <property type="entry name" value="Peptidase_S26B"/>
</dbReference>
<dbReference type="InterPro" id="IPR036286">
    <property type="entry name" value="LexA/Signal_pep-like_sf"/>
</dbReference>
<reference evidence="8" key="1">
    <citation type="submission" date="2016-10" db="EMBL/GenBank/DDBJ databases">
        <authorList>
            <person name="Varghese N."/>
            <person name="Submissions S."/>
        </authorList>
    </citation>
    <scope>NUCLEOTIDE SEQUENCE [LARGE SCALE GENOMIC DNA]</scope>
    <source>
        <strain evidence="8">S9</strain>
    </source>
</reference>
<feature type="transmembrane region" description="Helical" evidence="6">
    <location>
        <begin position="140"/>
        <end position="160"/>
    </location>
</feature>
<dbReference type="PRINTS" id="PR00728">
    <property type="entry name" value="SIGNALPTASE"/>
</dbReference>
<dbReference type="InterPro" id="IPR019533">
    <property type="entry name" value="Peptidase_S26"/>
</dbReference>
<keyword evidence="3 6" id="KW-1133">Transmembrane helix</keyword>
<evidence type="ECO:0000256" key="6">
    <source>
        <dbReference type="SAM" id="Phobius"/>
    </source>
</evidence>
<comment type="subcellular location">
    <subcellularLocation>
        <location evidence="1">Membrane</location>
    </subcellularLocation>
</comment>
<evidence type="ECO:0000256" key="4">
    <source>
        <dbReference type="ARBA" id="ARBA00023136"/>
    </source>
</evidence>
<evidence type="ECO:0000313" key="8">
    <source>
        <dbReference type="Proteomes" id="UP000198571"/>
    </source>
</evidence>
<dbReference type="EMBL" id="FOGT01000007">
    <property type="protein sequence ID" value="SES07043.1"/>
    <property type="molecule type" value="Genomic_DNA"/>
</dbReference>
<feature type="transmembrane region" description="Helical" evidence="6">
    <location>
        <begin position="7"/>
        <end position="25"/>
    </location>
</feature>
<keyword evidence="2 6" id="KW-0812">Transmembrane</keyword>
<organism evidence="7 8">
    <name type="scientific">Salipaludibacillus aurantiacus</name>
    <dbReference type="NCBI Taxonomy" id="1601833"/>
    <lineage>
        <taxon>Bacteria</taxon>
        <taxon>Bacillati</taxon>
        <taxon>Bacillota</taxon>
        <taxon>Bacilli</taxon>
        <taxon>Bacillales</taxon>
        <taxon>Bacillaceae</taxon>
    </lineage>
</organism>
<dbReference type="RefSeq" id="WP_177174288.1">
    <property type="nucleotide sequence ID" value="NZ_FOGT01000007.1"/>
</dbReference>
<protein>
    <recommendedName>
        <fullName evidence="5">Signal peptidase I</fullName>
        <ecNumber evidence="5">3.4.21.89</ecNumber>
    </recommendedName>
</protein>
<dbReference type="NCBIfam" id="TIGR02228">
    <property type="entry name" value="sigpep_I_arch"/>
    <property type="match status" value="1"/>
</dbReference>